<dbReference type="InterPro" id="IPR029052">
    <property type="entry name" value="Metallo-depent_PP-like"/>
</dbReference>
<dbReference type="Pfam" id="PF00149">
    <property type="entry name" value="Metallophos"/>
    <property type="match status" value="1"/>
</dbReference>
<dbReference type="GO" id="GO:0016787">
    <property type="term" value="F:hydrolase activity"/>
    <property type="evidence" value="ECO:0007669"/>
    <property type="project" value="InterPro"/>
</dbReference>
<dbReference type="Proteomes" id="UP000286268">
    <property type="component" value="Chromosome"/>
</dbReference>
<organism evidence="2 3">
    <name type="scientific">Clostridium manihotivorum</name>
    <dbReference type="NCBI Taxonomy" id="2320868"/>
    <lineage>
        <taxon>Bacteria</taxon>
        <taxon>Bacillati</taxon>
        <taxon>Bacillota</taxon>
        <taxon>Clostridia</taxon>
        <taxon>Eubacteriales</taxon>
        <taxon>Clostridiaceae</taxon>
        <taxon>Clostridium</taxon>
    </lineage>
</organism>
<proteinExistence type="predicted"/>
<dbReference type="InterPro" id="IPR004843">
    <property type="entry name" value="Calcineurin-like_PHP"/>
</dbReference>
<sequence>MSEVFITADTHFGDGNIIAYEKRPFLNIEDMDKQMIASWNSIVKEDDIVFHLGDVSSYSLSKNKEIINKLNGKKILIMGNHDNHLTISQWMECGFDEVYKYPIVYNEFIVMQHQPPQYINSATPFFYLYGHVHGTEMYPTVAKQSACVSVERWNYAPVKFQHIKKCVEELIKQNF</sequence>
<feature type="domain" description="Calcineurin-like phosphoesterase" evidence="1">
    <location>
        <begin position="4"/>
        <end position="131"/>
    </location>
</feature>
<evidence type="ECO:0000313" key="3">
    <source>
        <dbReference type="Proteomes" id="UP000286268"/>
    </source>
</evidence>
<reference evidence="2 3" key="1">
    <citation type="submission" date="2018-01" db="EMBL/GenBank/DDBJ databases">
        <title>Genome Sequencing and Assembly of Anaerobacter polyendosporus strain CT4.</title>
        <authorList>
            <person name="Tachaapaikoon C."/>
            <person name="Sutheeworapong S."/>
            <person name="Jenjaroenpun P."/>
            <person name="Wongsurawat T."/>
            <person name="Nookeaw I."/>
            <person name="Cheawchanlertfa P."/>
            <person name="Kosugi A."/>
            <person name="Cheevadhanarak S."/>
            <person name="Ratanakhanokchai K."/>
        </authorList>
    </citation>
    <scope>NUCLEOTIDE SEQUENCE [LARGE SCALE GENOMIC DNA]</scope>
    <source>
        <strain evidence="2 3">CT4</strain>
    </source>
</reference>
<accession>A0A3R5X3H9</accession>
<dbReference type="SUPFAM" id="SSF56300">
    <property type="entry name" value="Metallo-dependent phosphatases"/>
    <property type="match status" value="1"/>
</dbReference>
<dbReference type="KEGG" id="cmah:C1I91_19160"/>
<dbReference type="EMBL" id="CP025746">
    <property type="protein sequence ID" value="QAA33586.1"/>
    <property type="molecule type" value="Genomic_DNA"/>
</dbReference>
<dbReference type="AlphaFoldDB" id="A0A3R5X3H9"/>
<dbReference type="Gene3D" id="3.60.21.10">
    <property type="match status" value="1"/>
</dbReference>
<evidence type="ECO:0000313" key="2">
    <source>
        <dbReference type="EMBL" id="QAA33586.1"/>
    </source>
</evidence>
<dbReference type="OrthoDB" id="5380073at2"/>
<keyword evidence="3" id="KW-1185">Reference proteome</keyword>
<protein>
    <submittedName>
        <fullName evidence="2">Phosphoesterase</fullName>
    </submittedName>
</protein>
<dbReference type="RefSeq" id="WP_128214310.1">
    <property type="nucleotide sequence ID" value="NZ_CP025746.1"/>
</dbReference>
<evidence type="ECO:0000259" key="1">
    <source>
        <dbReference type="Pfam" id="PF00149"/>
    </source>
</evidence>
<gene>
    <name evidence="2" type="ORF">C1I91_19160</name>
</gene>
<name>A0A3R5X3H9_9CLOT</name>